<protein>
    <submittedName>
        <fullName evidence="2">Uncharacterized protein</fullName>
    </submittedName>
</protein>
<evidence type="ECO:0000256" key="1">
    <source>
        <dbReference type="SAM" id="MobiDB-lite"/>
    </source>
</evidence>
<feature type="region of interest" description="Disordered" evidence="1">
    <location>
        <begin position="13"/>
        <end position="41"/>
    </location>
</feature>
<dbReference type="Proteomes" id="UP000003653">
    <property type="component" value="Unassembled WGS sequence"/>
</dbReference>
<feature type="non-terminal residue" evidence="2">
    <location>
        <position position="1"/>
    </location>
</feature>
<comment type="caution">
    <text evidence="2">The sequence shown here is derived from an EMBL/GenBank/DDBJ whole genome shotgun (WGS) entry which is preliminary data.</text>
</comment>
<name>D5PJD0_9MYCO</name>
<dbReference type="EMBL" id="ADNV01000394">
    <property type="protein sequence ID" value="EFG73810.1"/>
    <property type="molecule type" value="Genomic_DNA"/>
</dbReference>
<organism evidence="2 3">
    <name type="scientific">Mycobacterium parascrofulaceum ATCC BAA-614</name>
    <dbReference type="NCBI Taxonomy" id="525368"/>
    <lineage>
        <taxon>Bacteria</taxon>
        <taxon>Bacillati</taxon>
        <taxon>Actinomycetota</taxon>
        <taxon>Actinomycetes</taxon>
        <taxon>Mycobacteriales</taxon>
        <taxon>Mycobacteriaceae</taxon>
        <taxon>Mycobacterium</taxon>
        <taxon>Mycobacterium simiae complex</taxon>
    </lineage>
</organism>
<evidence type="ECO:0000313" key="2">
    <source>
        <dbReference type="EMBL" id="EFG73810.1"/>
    </source>
</evidence>
<accession>D5PJD0</accession>
<dbReference type="HOGENOM" id="CLU_3262373_0_0_11"/>
<keyword evidence="3" id="KW-1185">Reference proteome</keyword>
<gene>
    <name evidence="2" type="ORF">HMPREF0591_6274</name>
</gene>
<reference evidence="2 3" key="1">
    <citation type="submission" date="2010-04" db="EMBL/GenBank/DDBJ databases">
        <authorList>
            <person name="Muzny D."/>
            <person name="Qin X."/>
            <person name="Deng J."/>
            <person name="Jiang H."/>
            <person name="Liu Y."/>
            <person name="Qu J."/>
            <person name="Song X.-Z."/>
            <person name="Zhang L."/>
            <person name="Thornton R."/>
            <person name="Coyle M."/>
            <person name="Francisco L."/>
            <person name="Jackson L."/>
            <person name="Javaid M."/>
            <person name="Korchina V."/>
            <person name="Kovar C."/>
            <person name="Mata R."/>
            <person name="Mathew T."/>
            <person name="Ngo R."/>
            <person name="Nguyen L."/>
            <person name="Nguyen N."/>
            <person name="Okwuonu G."/>
            <person name="Ongeri F."/>
            <person name="Pham C."/>
            <person name="Simmons D."/>
            <person name="Wilczek-Boney K."/>
            <person name="Hale W."/>
            <person name="Jakkamsetti A."/>
            <person name="Pham P."/>
            <person name="Ruth R."/>
            <person name="San Lucas F."/>
            <person name="Warren J."/>
            <person name="Zhang J."/>
            <person name="Zhao Z."/>
            <person name="Zhou C."/>
            <person name="Zhu D."/>
            <person name="Lee S."/>
            <person name="Bess C."/>
            <person name="Blankenburg K."/>
            <person name="Forbes L."/>
            <person name="Fu Q."/>
            <person name="Gubbala S."/>
            <person name="Hirani K."/>
            <person name="Jayaseelan J.C."/>
            <person name="Lara F."/>
            <person name="Munidasa M."/>
            <person name="Palculict T."/>
            <person name="Patil S."/>
            <person name="Pu L.-L."/>
            <person name="Saada N."/>
            <person name="Tang L."/>
            <person name="Weissenberger G."/>
            <person name="Zhu Y."/>
            <person name="Hemphill L."/>
            <person name="Shang Y."/>
            <person name="Youmans B."/>
            <person name="Ayvaz T."/>
            <person name="Ross M."/>
            <person name="Santibanez J."/>
            <person name="Aqrawi P."/>
            <person name="Gross S."/>
            <person name="Joshi V."/>
            <person name="Fowler G."/>
            <person name="Nazareth L."/>
            <person name="Reid J."/>
            <person name="Worley K."/>
            <person name="Petrosino J."/>
            <person name="Highlander S."/>
            <person name="Gibbs R."/>
        </authorList>
    </citation>
    <scope>NUCLEOTIDE SEQUENCE [LARGE SCALE GENOMIC DNA]</scope>
    <source>
        <strain evidence="2 3">ATCC BAA-614</strain>
    </source>
</reference>
<sequence length="41" mass="4322">SPLVVMVATRSARRPAALAVATGRDGGDPQRPASRRARGRH</sequence>
<dbReference type="AlphaFoldDB" id="D5PJD0"/>
<proteinExistence type="predicted"/>
<evidence type="ECO:0000313" key="3">
    <source>
        <dbReference type="Proteomes" id="UP000003653"/>
    </source>
</evidence>